<dbReference type="PANTHER" id="PTHR10778">
    <property type="entry name" value="SOLUTE CARRIER FAMILY 35 MEMBER B"/>
    <property type="match status" value="1"/>
</dbReference>
<evidence type="ECO:0000256" key="7">
    <source>
        <dbReference type="ARBA" id="ARBA00023136"/>
    </source>
</evidence>
<comment type="similarity">
    <text evidence="2">Belongs to the nucleotide-sugar transporter family. SLC35B subfamily.</text>
</comment>
<dbReference type="GO" id="GO:0000139">
    <property type="term" value="C:Golgi membrane"/>
    <property type="evidence" value="ECO:0007669"/>
    <property type="project" value="TreeGrafter"/>
</dbReference>
<feature type="transmembrane region" description="Helical" evidence="8">
    <location>
        <begin position="39"/>
        <end position="60"/>
    </location>
</feature>
<name>A0A834IMV3_RHYFE</name>
<evidence type="ECO:0000256" key="6">
    <source>
        <dbReference type="ARBA" id="ARBA00022989"/>
    </source>
</evidence>
<dbReference type="Pfam" id="PF08449">
    <property type="entry name" value="UAA"/>
    <property type="match status" value="1"/>
</dbReference>
<accession>A0A834IMV3</accession>
<gene>
    <name evidence="9" type="ORF">GWI33_000558</name>
</gene>
<keyword evidence="4 8" id="KW-0812">Transmembrane</keyword>
<feature type="transmembrane region" description="Helical" evidence="8">
    <location>
        <begin position="72"/>
        <end position="93"/>
    </location>
</feature>
<keyword evidence="5" id="KW-0256">Endoplasmic reticulum</keyword>
<comment type="subcellular location">
    <subcellularLocation>
        <location evidence="1">Endoplasmic reticulum membrane</location>
        <topology evidence="1">Multi-pass membrane protein</topology>
    </subcellularLocation>
</comment>
<keyword evidence="3" id="KW-0813">Transport</keyword>
<evidence type="ECO:0000313" key="10">
    <source>
        <dbReference type="Proteomes" id="UP000625711"/>
    </source>
</evidence>
<dbReference type="PANTHER" id="PTHR10778:SF10">
    <property type="entry name" value="SOLUTE CARRIER FAMILY 35 MEMBER B1"/>
    <property type="match status" value="1"/>
</dbReference>
<evidence type="ECO:0000256" key="2">
    <source>
        <dbReference type="ARBA" id="ARBA00010694"/>
    </source>
</evidence>
<dbReference type="GO" id="GO:0005459">
    <property type="term" value="F:UDP-galactose transmembrane transporter activity"/>
    <property type="evidence" value="ECO:0007669"/>
    <property type="project" value="TreeGrafter"/>
</dbReference>
<dbReference type="Proteomes" id="UP000625711">
    <property type="component" value="Unassembled WGS sequence"/>
</dbReference>
<reference evidence="9" key="1">
    <citation type="submission" date="2020-08" db="EMBL/GenBank/DDBJ databases">
        <title>Genome sequencing and assembly of the red palm weevil Rhynchophorus ferrugineus.</title>
        <authorList>
            <person name="Dias G.B."/>
            <person name="Bergman C.M."/>
            <person name="Manee M."/>
        </authorList>
    </citation>
    <scope>NUCLEOTIDE SEQUENCE</scope>
    <source>
        <strain evidence="9">AA-2017</strain>
        <tissue evidence="9">Whole larva</tissue>
    </source>
</reference>
<evidence type="ECO:0000256" key="5">
    <source>
        <dbReference type="ARBA" id="ARBA00022824"/>
    </source>
</evidence>
<proteinExistence type="inferred from homology"/>
<evidence type="ECO:0000256" key="8">
    <source>
        <dbReference type="SAM" id="Phobius"/>
    </source>
</evidence>
<keyword evidence="7 8" id="KW-0472">Membrane</keyword>
<evidence type="ECO:0000313" key="9">
    <source>
        <dbReference type="EMBL" id="KAF7283475.1"/>
    </source>
</evidence>
<dbReference type="EMBL" id="JAACXV010000107">
    <property type="protein sequence ID" value="KAF7283475.1"/>
    <property type="molecule type" value="Genomic_DNA"/>
</dbReference>
<protein>
    <submittedName>
        <fullName evidence="9">Uncharacterized protein</fullName>
    </submittedName>
</protein>
<dbReference type="GO" id="GO:0005460">
    <property type="term" value="F:UDP-glucose transmembrane transporter activity"/>
    <property type="evidence" value="ECO:0007669"/>
    <property type="project" value="TreeGrafter"/>
</dbReference>
<keyword evidence="10" id="KW-1185">Reference proteome</keyword>
<dbReference type="OrthoDB" id="78344at2759"/>
<dbReference type="AlphaFoldDB" id="A0A834IMV3"/>
<sequence length="128" mass="14408">MSGEMHKGNPLYRNPKKSMGERLTCLCNVAREVPTVCSWHLFGIQCVLNFIIAHIVLLVWPQIEDKTSKLYYVSVSITYILAMVASNMALQWVPYPTQVVGKSAKPIPVMILGVLLGRKSYPMKKKSI</sequence>
<dbReference type="GO" id="GO:0005789">
    <property type="term" value="C:endoplasmic reticulum membrane"/>
    <property type="evidence" value="ECO:0007669"/>
    <property type="project" value="UniProtKB-SubCell"/>
</dbReference>
<evidence type="ECO:0000256" key="4">
    <source>
        <dbReference type="ARBA" id="ARBA00022692"/>
    </source>
</evidence>
<dbReference type="InterPro" id="IPR013657">
    <property type="entry name" value="SCL35B1-4/HUT1"/>
</dbReference>
<evidence type="ECO:0000256" key="3">
    <source>
        <dbReference type="ARBA" id="ARBA00022448"/>
    </source>
</evidence>
<organism evidence="9 10">
    <name type="scientific">Rhynchophorus ferrugineus</name>
    <name type="common">Red palm weevil</name>
    <name type="synonym">Curculio ferrugineus</name>
    <dbReference type="NCBI Taxonomy" id="354439"/>
    <lineage>
        <taxon>Eukaryota</taxon>
        <taxon>Metazoa</taxon>
        <taxon>Ecdysozoa</taxon>
        <taxon>Arthropoda</taxon>
        <taxon>Hexapoda</taxon>
        <taxon>Insecta</taxon>
        <taxon>Pterygota</taxon>
        <taxon>Neoptera</taxon>
        <taxon>Endopterygota</taxon>
        <taxon>Coleoptera</taxon>
        <taxon>Polyphaga</taxon>
        <taxon>Cucujiformia</taxon>
        <taxon>Curculionidae</taxon>
        <taxon>Dryophthorinae</taxon>
        <taxon>Rhynchophorus</taxon>
    </lineage>
</organism>
<evidence type="ECO:0000256" key="1">
    <source>
        <dbReference type="ARBA" id="ARBA00004477"/>
    </source>
</evidence>
<keyword evidence="6 8" id="KW-1133">Transmembrane helix</keyword>
<comment type="caution">
    <text evidence="9">The sequence shown here is derived from an EMBL/GenBank/DDBJ whole genome shotgun (WGS) entry which is preliminary data.</text>
</comment>